<reference evidence="1" key="1">
    <citation type="submission" date="2022-06" db="EMBL/GenBank/DDBJ databases">
        <title>Devosia sp. XJ19-45 genome assembly.</title>
        <authorList>
            <person name="Li B."/>
            <person name="Cai M."/>
            <person name="Nie G."/>
            <person name="Li W."/>
        </authorList>
    </citation>
    <scope>NUCLEOTIDE SEQUENCE</scope>
    <source>
        <strain evidence="1">XJ19-45</strain>
    </source>
</reference>
<dbReference type="EMBL" id="JAMWDU010000002">
    <property type="protein sequence ID" value="MCP8886948.1"/>
    <property type="molecule type" value="Genomic_DNA"/>
</dbReference>
<accession>A0A9Q4AMM6</accession>
<proteinExistence type="predicted"/>
<protein>
    <recommendedName>
        <fullName evidence="3">ABM domain-containing protein</fullName>
    </recommendedName>
</protein>
<comment type="caution">
    <text evidence="1">The sequence shown here is derived from an EMBL/GenBank/DDBJ whole genome shotgun (WGS) entry which is preliminary data.</text>
</comment>
<sequence>MPTTELVTFRLSGADRDAFIAANAQVNHWVRQQTGFVSRTLSEGADGEWTDIVIWSSAEDAEAAAAQMNQDMDRFEAMAMIEPSSIVMRHAAVVLSA</sequence>
<evidence type="ECO:0000313" key="1">
    <source>
        <dbReference type="EMBL" id="MCP8886948.1"/>
    </source>
</evidence>
<dbReference type="Gene3D" id="3.30.70.100">
    <property type="match status" value="1"/>
</dbReference>
<name>A0A9Q4AMM6_9HYPH</name>
<dbReference type="AlphaFoldDB" id="A0A9Q4AMM6"/>
<evidence type="ECO:0008006" key="3">
    <source>
        <dbReference type="Google" id="ProtNLM"/>
    </source>
</evidence>
<evidence type="ECO:0000313" key="2">
    <source>
        <dbReference type="Proteomes" id="UP001060275"/>
    </source>
</evidence>
<keyword evidence="2" id="KW-1185">Reference proteome</keyword>
<organism evidence="1 2">
    <name type="scientific">Devosia ureilytica</name>
    <dbReference type="NCBI Taxonomy" id="2952754"/>
    <lineage>
        <taxon>Bacteria</taxon>
        <taxon>Pseudomonadati</taxon>
        <taxon>Pseudomonadota</taxon>
        <taxon>Alphaproteobacteria</taxon>
        <taxon>Hyphomicrobiales</taxon>
        <taxon>Devosiaceae</taxon>
        <taxon>Devosia</taxon>
    </lineage>
</organism>
<dbReference type="Proteomes" id="UP001060275">
    <property type="component" value="Unassembled WGS sequence"/>
</dbReference>
<dbReference type="SUPFAM" id="SSF54909">
    <property type="entry name" value="Dimeric alpha+beta barrel"/>
    <property type="match status" value="1"/>
</dbReference>
<dbReference type="RefSeq" id="WP_254673381.1">
    <property type="nucleotide sequence ID" value="NZ_JAMWDU010000002.1"/>
</dbReference>
<dbReference type="InterPro" id="IPR011008">
    <property type="entry name" value="Dimeric_a/b-barrel"/>
</dbReference>
<gene>
    <name evidence="1" type="ORF">NF348_07515</name>
</gene>